<dbReference type="InterPro" id="IPR017853">
    <property type="entry name" value="GH"/>
</dbReference>
<dbReference type="EMBL" id="JBHMAG010000018">
    <property type="protein sequence ID" value="MFB9755529.1"/>
    <property type="molecule type" value="Genomic_DNA"/>
</dbReference>
<dbReference type="RefSeq" id="WP_344908599.1">
    <property type="nucleotide sequence ID" value="NZ_BAAAYO010000006.1"/>
</dbReference>
<feature type="signal peptide" evidence="2">
    <location>
        <begin position="1"/>
        <end position="23"/>
    </location>
</feature>
<sequence length="1097" mass="118739">MKRMRWSVRIALLLALLPLAVFGTPDKAGADGDNLVQNGGFELKTGSSAPPWVASGGWGTFAVPSGSAARTGSEGLKLQTDQSSANPWVNQGIGIEPGATYELSVWVKSVVLPSSGAGFKLEFYKDTRTTANHLEGDLNQRMLRTELNGDWQRLAMEFTAPEEANIVSLYLRLYGTGTVYFDDASLVLKRHRPLIALKTDALFYYAEQTEGRVTAKLPVPAGVPANSTVTTTVYREANGVPIAVYGPTSAAQPIAFTFDPSQMIKEEPYRVEARLLGPLGETLETVYETIYRYDRPTMMRTDGTLLVNGQPFFPVGAYHVNRVDYPFAAAAGINTIQAVPANKVSTMQATLDAAHASGLKVMVGLYYNMNVGENAALTETMVTALKDHPAVLAWMVMDEPVQNNKSQKELMEAYRLVHSIDKAHPIYMVESPAAAYEPVAKVADILSVDVYPLPYSPISLVGERTALARQATGGVKPVWNVLQAMYNPPNWPHLPTIAEVRNMAYQSLLNGSQGLLYYSLNENGFVLRDSALWPGLVEFRPELELLGRLVTSGERAGADTATDAAWTLWRDGDELYAAVVNTGETSRQVTIPLEATGFRAQLLYGDLRSTRDEQGSELTVTLAPLQSLLYRIVPFASMVEQADDVAGAAGALSADTYWTNRISQLEAVLADMTEELSDPTPNIDEASGLALDGLTVLDDLDNWAGQLADTPARKAMLGALEKMRERLGPVAASSVQIRLVPADSRMFGQQEPNGLNIDVRHTRPGDLRNITMTLIFPEPFELQPVTRSVYGLGSGLSVSEAFDFRIAAPAQAGRYELQARIGFEYAGAPGKRVTVNHYVTYPYVNLLEAEALPALLEANGGGELPFSIRLKSIASRTLQATLNSTTASPGLTVQLPVSLSVPAQGQVTVSGKVYLPATITDGVHGATIQILADGNPVQSLPLSVAVSRNLLRNPGFERPNSPGTAPDGWTMRQSVWVQDEMHSGDYALSLLPDPNNAWNVAVSGLMPTQAGKTYTLSGWVKNASTAGNVSIGLRQVKADGAATISYVWKPAAASSDWTYYELNLTPASNAKYIQVYLLSDTATNGPAWFDDLYVDER</sequence>
<dbReference type="SUPFAM" id="SSF51445">
    <property type="entry name" value="(Trans)glycosidases"/>
    <property type="match status" value="1"/>
</dbReference>
<evidence type="ECO:0000259" key="3">
    <source>
        <dbReference type="Pfam" id="PF02018"/>
    </source>
</evidence>
<evidence type="ECO:0000256" key="1">
    <source>
        <dbReference type="ARBA" id="ARBA00022801"/>
    </source>
</evidence>
<dbReference type="Gene3D" id="2.60.120.260">
    <property type="entry name" value="Galactose-binding domain-like"/>
    <property type="match status" value="2"/>
</dbReference>
<gene>
    <name evidence="4" type="ORF">ACFFNY_28460</name>
</gene>
<dbReference type="InterPro" id="IPR003305">
    <property type="entry name" value="CenC_carb-bd"/>
</dbReference>
<keyword evidence="5" id="KW-1185">Reference proteome</keyword>
<keyword evidence="2" id="KW-0732">Signal</keyword>
<reference evidence="4 5" key="1">
    <citation type="submission" date="2024-09" db="EMBL/GenBank/DDBJ databases">
        <authorList>
            <person name="Sun Q."/>
            <person name="Mori K."/>
        </authorList>
    </citation>
    <scope>NUCLEOTIDE SEQUENCE [LARGE SCALE GENOMIC DNA]</scope>
    <source>
        <strain evidence="4 5">JCM 12520</strain>
    </source>
</reference>
<dbReference type="InterPro" id="IPR008979">
    <property type="entry name" value="Galactose-bd-like_sf"/>
</dbReference>
<dbReference type="SUPFAM" id="SSF49785">
    <property type="entry name" value="Galactose-binding domain-like"/>
    <property type="match status" value="2"/>
</dbReference>
<proteinExistence type="predicted"/>
<evidence type="ECO:0000313" key="5">
    <source>
        <dbReference type="Proteomes" id="UP001589619"/>
    </source>
</evidence>
<feature type="domain" description="CBM-cenC" evidence="3">
    <location>
        <begin position="34"/>
        <end position="172"/>
    </location>
</feature>
<keyword evidence="1" id="KW-0378">Hydrolase</keyword>
<dbReference type="Pfam" id="PF02018">
    <property type="entry name" value="CBM_4_9"/>
    <property type="match status" value="2"/>
</dbReference>
<evidence type="ECO:0000256" key="2">
    <source>
        <dbReference type="SAM" id="SignalP"/>
    </source>
</evidence>
<accession>A0ABV5W4N1</accession>
<feature type="domain" description="CBM-cenC" evidence="3">
    <location>
        <begin position="949"/>
        <end position="1079"/>
    </location>
</feature>
<name>A0ABV5W4N1_9BACL</name>
<dbReference type="Proteomes" id="UP001589619">
    <property type="component" value="Unassembled WGS sequence"/>
</dbReference>
<comment type="caution">
    <text evidence="4">The sequence shown here is derived from an EMBL/GenBank/DDBJ whole genome shotgun (WGS) entry which is preliminary data.</text>
</comment>
<feature type="chain" id="PRO_5046633540" evidence="2">
    <location>
        <begin position="24"/>
        <end position="1097"/>
    </location>
</feature>
<evidence type="ECO:0000313" key="4">
    <source>
        <dbReference type="EMBL" id="MFB9755529.1"/>
    </source>
</evidence>
<organism evidence="4 5">
    <name type="scientific">Paenibacillus hodogayensis</name>
    <dbReference type="NCBI Taxonomy" id="279208"/>
    <lineage>
        <taxon>Bacteria</taxon>
        <taxon>Bacillati</taxon>
        <taxon>Bacillota</taxon>
        <taxon>Bacilli</taxon>
        <taxon>Bacillales</taxon>
        <taxon>Paenibacillaceae</taxon>
        <taxon>Paenibacillus</taxon>
    </lineage>
</organism>
<dbReference type="Gene3D" id="3.20.20.80">
    <property type="entry name" value="Glycosidases"/>
    <property type="match status" value="1"/>
</dbReference>
<protein>
    <submittedName>
        <fullName evidence="4">Carbohydrate binding domain-containing protein</fullName>
    </submittedName>
</protein>